<proteinExistence type="predicted"/>
<protein>
    <recommendedName>
        <fullName evidence="1">EAL domain-containing protein</fullName>
    </recommendedName>
</protein>
<dbReference type="AlphaFoldDB" id="A0A0S2SMU1"/>
<dbReference type="EMBL" id="CP013067">
    <property type="protein sequence ID" value="ALP42978.1"/>
    <property type="molecule type" value="Genomic_DNA"/>
</dbReference>
<accession>A0A0S2SMU1</accession>
<reference evidence="3" key="1">
    <citation type="submission" date="2015-10" db="EMBL/GenBank/DDBJ databases">
        <title>Complete Genome Sequence of Aeromonas schubertii strain WL1483.</title>
        <authorList>
            <person name="Liu L."/>
        </authorList>
    </citation>
    <scope>NUCLEOTIDE SEQUENCE [LARGE SCALE GENOMIC DNA]</scope>
    <source>
        <strain evidence="3">WL1483</strain>
    </source>
</reference>
<dbReference type="InterPro" id="IPR050706">
    <property type="entry name" value="Cyclic-di-GMP_PDE-like"/>
</dbReference>
<sequence>MCRELGIAVLAEGVETREELECLQTMGVDLMQGYFFARPGFETLPPVDFTRL</sequence>
<dbReference type="Gene3D" id="3.20.20.450">
    <property type="entry name" value="EAL domain"/>
    <property type="match status" value="1"/>
</dbReference>
<dbReference type="SUPFAM" id="SSF141868">
    <property type="entry name" value="EAL domain-like"/>
    <property type="match status" value="1"/>
</dbReference>
<reference evidence="2 3" key="2">
    <citation type="journal article" date="2016" name="Genome Announc.">
        <title>Complete Genome Sequence of the Highly Virulent Aeromonas schubertii Strain WL1483, Isolated from Diseased Snakehead Fish (Channa argus) in China.</title>
        <authorList>
            <person name="Liu L."/>
            <person name="Li N."/>
            <person name="Zhang D."/>
            <person name="Fu X."/>
            <person name="Shi C."/>
            <person name="Lin Q."/>
            <person name="Hao G."/>
        </authorList>
    </citation>
    <scope>NUCLEOTIDE SEQUENCE [LARGE SCALE GENOMIC DNA]</scope>
    <source>
        <strain evidence="2 3">WL1483</strain>
    </source>
</reference>
<dbReference type="InterPro" id="IPR001633">
    <property type="entry name" value="EAL_dom"/>
</dbReference>
<dbReference type="InterPro" id="IPR035919">
    <property type="entry name" value="EAL_sf"/>
</dbReference>
<dbReference type="PATRIC" id="fig|652.5.peg.95"/>
<feature type="domain" description="EAL" evidence="1">
    <location>
        <begin position="1"/>
        <end position="52"/>
    </location>
</feature>
<evidence type="ECO:0000313" key="3">
    <source>
        <dbReference type="Proteomes" id="UP000058114"/>
    </source>
</evidence>
<organism evidence="2 3">
    <name type="scientific">Aeromonas schubertii</name>
    <dbReference type="NCBI Taxonomy" id="652"/>
    <lineage>
        <taxon>Bacteria</taxon>
        <taxon>Pseudomonadati</taxon>
        <taxon>Pseudomonadota</taxon>
        <taxon>Gammaproteobacteria</taxon>
        <taxon>Aeromonadales</taxon>
        <taxon>Aeromonadaceae</taxon>
        <taxon>Aeromonas</taxon>
    </lineage>
</organism>
<dbReference type="GO" id="GO:0071111">
    <property type="term" value="F:cyclic-guanylate-specific phosphodiesterase activity"/>
    <property type="evidence" value="ECO:0007669"/>
    <property type="project" value="InterPro"/>
</dbReference>
<dbReference type="PANTHER" id="PTHR33121">
    <property type="entry name" value="CYCLIC DI-GMP PHOSPHODIESTERASE PDEF"/>
    <property type="match status" value="1"/>
</dbReference>
<dbReference type="PANTHER" id="PTHR33121:SF15">
    <property type="entry name" value="BLUE LIGHT- AND TEMPERATURE-REGULATED ANTIREPRESSOR BLUF"/>
    <property type="match status" value="1"/>
</dbReference>
<dbReference type="Proteomes" id="UP000058114">
    <property type="component" value="Chromosome"/>
</dbReference>
<dbReference type="KEGG" id="asr:WL1483_3559"/>
<evidence type="ECO:0000259" key="1">
    <source>
        <dbReference type="PROSITE" id="PS50883"/>
    </source>
</evidence>
<dbReference type="PROSITE" id="PS50883">
    <property type="entry name" value="EAL"/>
    <property type="match status" value="1"/>
</dbReference>
<gene>
    <name evidence="2" type="ORF">WL1483_3559</name>
</gene>
<evidence type="ECO:0000313" key="2">
    <source>
        <dbReference type="EMBL" id="ALP42978.1"/>
    </source>
</evidence>
<name>A0A0S2SMU1_9GAMM</name>
<dbReference type="Pfam" id="PF00563">
    <property type="entry name" value="EAL"/>
    <property type="match status" value="1"/>
</dbReference>